<accession>A0A9W8R9C7</accession>
<reference evidence="3" key="1">
    <citation type="submission" date="2022-09" db="EMBL/GenBank/DDBJ databases">
        <title>Fusarium specimens isolated from Avocado Roots.</title>
        <authorList>
            <person name="Stajich J."/>
            <person name="Roper C."/>
            <person name="Heimlech-Rivalta G."/>
        </authorList>
    </citation>
    <scope>NUCLEOTIDE SEQUENCE</scope>
    <source>
        <strain evidence="3">A02</strain>
    </source>
</reference>
<dbReference type="Proteomes" id="UP001152087">
    <property type="component" value="Unassembled WGS sequence"/>
</dbReference>
<dbReference type="PANTHER" id="PTHR37842:SF2">
    <property type="entry name" value="GYLCOSYL HYDROLASE 115 C-TERMINAL DOMAIN-CONTAINING PROTEIN"/>
    <property type="match status" value="1"/>
</dbReference>
<evidence type="ECO:0000259" key="2">
    <source>
        <dbReference type="Pfam" id="PF17829"/>
    </source>
</evidence>
<proteinExistence type="predicted"/>
<dbReference type="Gene3D" id="3.30.379.10">
    <property type="entry name" value="Chitobiase/beta-hexosaminidase domain 2-like"/>
    <property type="match status" value="1"/>
</dbReference>
<dbReference type="InterPro" id="IPR042301">
    <property type="entry name" value="GH115_sf"/>
</dbReference>
<name>A0A9W8R9C7_9HYPO</name>
<dbReference type="GO" id="GO:0016787">
    <property type="term" value="F:hydrolase activity"/>
    <property type="evidence" value="ECO:0007669"/>
    <property type="project" value="UniProtKB-KW"/>
</dbReference>
<sequence>MLEEQFIEFSPGGTDLVDATILVDESDFAGVKIAARNLSQDFARVTKKDPPPVGIVENSKDITTGGSRVAIIVGSVESSPLLQRLERENGVQYSAIRGKWESFLTVLVDKPLGGWFDKALVIAGSDKRGAIFGIYTLSEQVGVSPWYWWADVPSKYHPTICASPKSTTHGEPSIKYRGIFLNDEAPAMTGWVLEKFGKYNSEFYKKVFELLLRLKVSKHSFGSIRETNECRQANFMWPAMWPGYPNPGASFFLDDPDNQRVADEYGIVMSTSHHEPMQRLTNEWVLENGEGTWDWDNNKEKMTQFFEHGAQRAKGYESYFTIGMRGEYDRRIKACDPAAAISDAIKTQREVISHVYGSSDKVPQLLPLYRDIEQFYDTGRIHVPDDVTLLFQDDNNGTIRRLPTKKESSRKGGSGLYYHFEYVGLPRSYKWINSVSLGKAWHQLRHAYNRNVRKIWIFNVGDLKPLETPITWAMSLAWDINRITSENLGHFLQETAEKTFGSELSREIGRVYHGYDRLVSLRKHELIEPTTFSLLHYNEAETVLGRWEKLLEDAKLVYDRLTEEQKPAGYQLILHPVKSSHIFVALRVMQARNQLYARQRRNTANTTAQSALDLFDADFDVQLEYHSLLGGKWNQMLRQTHLGYEDTWHAPSRDMITGLGYVQRRQDSNPIVGQMGVSVEGHLGVRPGLINEESERTHPSRRDLVPGLTLGTMSQYGPVSRWFEIWTRGTPTINWTASTPYAWLQLSSSSGFLVPGRDDVRVHVTVDWNQVPDNFDQEVLIDVKSGIGDFEQIHVPIVGRRAPDTLQQGFIEGPGYVSMPATSGIFGHDYIAMPDCGRSEDGSVGLDLTRNVNDTAGFLAYHLYQFSDTRTAKVLLEFGITLTTSAEDVLSYDLQLNEGPVTHYNIEQYTEASNRFGLKLGVPRAEGWMKAASNLVWNVSHEVDSLKPGPQVVKIRLCHQNVLLEKVVVDFGGVRESYLGPPPSYRIEEACRC</sequence>
<dbReference type="PANTHER" id="PTHR37842">
    <property type="match status" value="1"/>
</dbReference>
<dbReference type="Pfam" id="PF17829">
    <property type="entry name" value="GH115_C"/>
    <property type="match status" value="1"/>
</dbReference>
<evidence type="ECO:0000313" key="4">
    <source>
        <dbReference type="Proteomes" id="UP001152087"/>
    </source>
</evidence>
<dbReference type="Gene3D" id="3.20.20.520">
    <property type="entry name" value="Glycosyl hydrolase family 115"/>
    <property type="match status" value="1"/>
</dbReference>
<dbReference type="AlphaFoldDB" id="A0A9W8R9C7"/>
<evidence type="ECO:0000313" key="3">
    <source>
        <dbReference type="EMBL" id="KAJ4188732.1"/>
    </source>
</evidence>
<dbReference type="Gene3D" id="2.60.120.1620">
    <property type="match status" value="1"/>
</dbReference>
<protein>
    <recommendedName>
        <fullName evidence="2">Gylcosyl hydrolase 115 C-terminal domain-containing protein</fullName>
    </recommendedName>
</protein>
<dbReference type="Pfam" id="PF15979">
    <property type="entry name" value="Glyco_hydro_115"/>
    <property type="match status" value="1"/>
</dbReference>
<dbReference type="InterPro" id="IPR031924">
    <property type="entry name" value="GH115"/>
</dbReference>
<dbReference type="EMBL" id="JAOQAV010000014">
    <property type="protein sequence ID" value="KAJ4188732.1"/>
    <property type="molecule type" value="Genomic_DNA"/>
</dbReference>
<keyword evidence="1" id="KW-0378">Hydrolase</keyword>
<keyword evidence="4" id="KW-1185">Reference proteome</keyword>
<feature type="domain" description="Gylcosyl hydrolase 115 C-terminal" evidence="2">
    <location>
        <begin position="809"/>
        <end position="982"/>
    </location>
</feature>
<comment type="caution">
    <text evidence="3">The sequence shown here is derived from an EMBL/GenBank/DDBJ whole genome shotgun (WGS) entry which is preliminary data.</text>
</comment>
<dbReference type="Gene3D" id="1.20.58.2150">
    <property type="match status" value="1"/>
</dbReference>
<organism evidence="3 4">
    <name type="scientific">Fusarium falciforme</name>
    <dbReference type="NCBI Taxonomy" id="195108"/>
    <lineage>
        <taxon>Eukaryota</taxon>
        <taxon>Fungi</taxon>
        <taxon>Dikarya</taxon>
        <taxon>Ascomycota</taxon>
        <taxon>Pezizomycotina</taxon>
        <taxon>Sordariomycetes</taxon>
        <taxon>Hypocreomycetidae</taxon>
        <taxon>Hypocreales</taxon>
        <taxon>Nectriaceae</taxon>
        <taxon>Fusarium</taxon>
        <taxon>Fusarium solani species complex</taxon>
    </lineage>
</organism>
<dbReference type="InterPro" id="IPR041437">
    <property type="entry name" value="GH115_C"/>
</dbReference>
<dbReference type="InterPro" id="IPR029018">
    <property type="entry name" value="Hex-like_dom2"/>
</dbReference>
<evidence type="ECO:0000256" key="1">
    <source>
        <dbReference type="ARBA" id="ARBA00022801"/>
    </source>
</evidence>
<gene>
    <name evidence="3" type="ORF">NW755_006221</name>
</gene>